<evidence type="ECO:0000256" key="1">
    <source>
        <dbReference type="SAM" id="Phobius"/>
    </source>
</evidence>
<dbReference type="GeneID" id="19323235"/>
<reference evidence="3" key="1">
    <citation type="journal article" date="2013" name="Genome Announc.">
        <title>Draft genome sequence of the ascomycete Phaeoacremonium aleophilum strain UCR-PA7, a causal agent of the esca disease complex in grapevines.</title>
        <authorList>
            <person name="Blanco-Ulate B."/>
            <person name="Rolshausen P."/>
            <person name="Cantu D."/>
        </authorList>
    </citation>
    <scope>NUCLEOTIDE SEQUENCE [LARGE SCALE GENOMIC DNA]</scope>
    <source>
        <strain evidence="3">UCR-PA7</strain>
    </source>
</reference>
<accession>R8BQE1</accession>
<evidence type="ECO:0000313" key="3">
    <source>
        <dbReference type="Proteomes" id="UP000014074"/>
    </source>
</evidence>
<dbReference type="EMBL" id="KB932992">
    <property type="protein sequence ID" value="EOO01544.1"/>
    <property type="molecule type" value="Genomic_DNA"/>
</dbReference>
<evidence type="ECO:0000313" key="2">
    <source>
        <dbReference type="EMBL" id="EOO01544.1"/>
    </source>
</evidence>
<gene>
    <name evidence="2" type="ORF">UCRPA7_2936</name>
</gene>
<keyword evidence="1" id="KW-1133">Transmembrane helix</keyword>
<name>R8BQE1_PHAM7</name>
<feature type="transmembrane region" description="Helical" evidence="1">
    <location>
        <begin position="73"/>
        <end position="93"/>
    </location>
</feature>
<keyword evidence="1" id="KW-0812">Transmembrane</keyword>
<keyword evidence="1" id="KW-0472">Membrane</keyword>
<dbReference type="Proteomes" id="UP000014074">
    <property type="component" value="Unassembled WGS sequence"/>
</dbReference>
<dbReference type="KEGG" id="tmn:UCRPA7_2936"/>
<proteinExistence type="predicted"/>
<dbReference type="AlphaFoldDB" id="R8BQE1"/>
<protein>
    <submittedName>
        <fullName evidence="2">Putative efflux pump antibiotic resistance protein</fullName>
    </submittedName>
</protein>
<dbReference type="OrthoDB" id="10021397at2759"/>
<dbReference type="RefSeq" id="XP_007913682.1">
    <property type="nucleotide sequence ID" value="XM_007915491.1"/>
</dbReference>
<dbReference type="HOGENOM" id="CLU_2110648_0_0_1"/>
<organism evidence="2 3">
    <name type="scientific">Phaeoacremonium minimum (strain UCR-PA7)</name>
    <name type="common">Esca disease fungus</name>
    <name type="synonym">Togninia minima</name>
    <dbReference type="NCBI Taxonomy" id="1286976"/>
    <lineage>
        <taxon>Eukaryota</taxon>
        <taxon>Fungi</taxon>
        <taxon>Dikarya</taxon>
        <taxon>Ascomycota</taxon>
        <taxon>Pezizomycotina</taxon>
        <taxon>Sordariomycetes</taxon>
        <taxon>Sordariomycetidae</taxon>
        <taxon>Togniniales</taxon>
        <taxon>Togniniaceae</taxon>
        <taxon>Phaeoacremonium</taxon>
    </lineage>
</organism>
<keyword evidence="3" id="KW-1185">Reference proteome</keyword>
<sequence length="115" mass="12227">MQLGGTALTLALAGCVFQNVGFNLLKDAIGNSGFSDEEIRQALAGVDSRVWDEADADVMTVAVEAVTKVIARLFYIVLAAGAMAFLCGCLMPWRKLDFGKAPVKGSDTEAEPEEK</sequence>